<dbReference type="Gene3D" id="3.40.1440.10">
    <property type="entry name" value="GIY-YIG endonuclease"/>
    <property type="match status" value="1"/>
</dbReference>
<comment type="similarity">
    <text evidence="1">Belongs to the UPF0213 family.</text>
</comment>
<dbReference type="SUPFAM" id="SSF82771">
    <property type="entry name" value="GIY-YIG endonuclease"/>
    <property type="match status" value="1"/>
</dbReference>
<proteinExistence type="inferred from homology"/>
<dbReference type="Pfam" id="PF01541">
    <property type="entry name" value="GIY-YIG"/>
    <property type="match status" value="1"/>
</dbReference>
<sequence>MTPEKEKQESYCRVKNWIVYIVRCADGTLYCGITNDLSKRILAHNSGKGAVYTRGRFPVQLEAQSRAMTRSEALRLEMRIKKKPRKKKIELLGILGSSSI</sequence>
<dbReference type="SMART" id="SM00465">
    <property type="entry name" value="GIYc"/>
    <property type="match status" value="1"/>
</dbReference>
<dbReference type="PANTHER" id="PTHR34477">
    <property type="entry name" value="UPF0213 PROTEIN YHBQ"/>
    <property type="match status" value="1"/>
</dbReference>
<gene>
    <name evidence="3" type="ORF">N47_A08380</name>
</gene>
<name>E1Y8B5_9BACT</name>
<dbReference type="AlphaFoldDB" id="E1Y8B5"/>
<organism evidence="3">
    <name type="scientific">uncultured Desulfobacterium sp</name>
    <dbReference type="NCBI Taxonomy" id="201089"/>
    <lineage>
        <taxon>Bacteria</taxon>
        <taxon>Pseudomonadati</taxon>
        <taxon>Thermodesulfobacteriota</taxon>
        <taxon>Desulfobacteria</taxon>
        <taxon>Desulfobacterales</taxon>
        <taxon>Desulfobacteriaceae</taxon>
        <taxon>Desulfobacterium</taxon>
        <taxon>environmental samples</taxon>
    </lineage>
</organism>
<evidence type="ECO:0000259" key="2">
    <source>
        <dbReference type="PROSITE" id="PS50164"/>
    </source>
</evidence>
<evidence type="ECO:0000256" key="1">
    <source>
        <dbReference type="ARBA" id="ARBA00007435"/>
    </source>
</evidence>
<dbReference type="InterPro" id="IPR000305">
    <property type="entry name" value="GIY-YIG_endonuc"/>
</dbReference>
<dbReference type="PROSITE" id="PS50164">
    <property type="entry name" value="GIY_YIG"/>
    <property type="match status" value="1"/>
</dbReference>
<accession>E1Y8B5</accession>
<dbReference type="PANTHER" id="PTHR34477:SF1">
    <property type="entry name" value="UPF0213 PROTEIN YHBQ"/>
    <property type="match status" value="1"/>
</dbReference>
<dbReference type="InterPro" id="IPR035901">
    <property type="entry name" value="GIY-YIG_endonuc_sf"/>
</dbReference>
<protein>
    <submittedName>
        <fullName evidence="3">UPF0213 protein DVU_3309</fullName>
    </submittedName>
</protein>
<feature type="domain" description="GIY-YIG" evidence="2">
    <location>
        <begin position="15"/>
        <end position="91"/>
    </location>
</feature>
<dbReference type="EMBL" id="FR695864">
    <property type="protein sequence ID" value="CBX26809.1"/>
    <property type="molecule type" value="Genomic_DNA"/>
</dbReference>
<reference evidence="3" key="1">
    <citation type="journal article" date="2011" name="Environ. Microbiol.">
        <title>Genomic insights into the metabolic potential of the polycyclic aromatic hydrocarbon degrading sulfate-reducing Deltaproteobacterium N47.</title>
        <authorList>
            <person name="Bergmann F."/>
            <person name="Selesi D."/>
            <person name="Weinmaier T."/>
            <person name="Tischler P."/>
            <person name="Rattei T."/>
            <person name="Meckenstock R.U."/>
        </authorList>
    </citation>
    <scope>NUCLEOTIDE SEQUENCE</scope>
</reference>
<dbReference type="CDD" id="cd10456">
    <property type="entry name" value="GIY-YIG_UPF0213"/>
    <property type="match status" value="1"/>
</dbReference>
<evidence type="ECO:0000313" key="3">
    <source>
        <dbReference type="EMBL" id="CBX26809.1"/>
    </source>
</evidence>
<dbReference type="InterPro" id="IPR050190">
    <property type="entry name" value="UPF0213_domain"/>
</dbReference>